<dbReference type="GO" id="GO:0006233">
    <property type="term" value="P:dTDP biosynthetic process"/>
    <property type="evidence" value="ECO:0007669"/>
    <property type="project" value="InterPro"/>
</dbReference>
<comment type="function">
    <text evidence="10 11">Phosphorylation of dTMP to form dTDP in both de novo and salvage pathways of dTTP synthesis.</text>
</comment>
<comment type="catalytic activity">
    <reaction evidence="9 11">
        <text>dTMP + ATP = dTDP + ADP</text>
        <dbReference type="Rhea" id="RHEA:13517"/>
        <dbReference type="ChEBI" id="CHEBI:30616"/>
        <dbReference type="ChEBI" id="CHEBI:58369"/>
        <dbReference type="ChEBI" id="CHEBI:63528"/>
        <dbReference type="ChEBI" id="CHEBI:456216"/>
        <dbReference type="EC" id="2.7.4.9"/>
    </reaction>
</comment>
<comment type="caution">
    <text evidence="15">The sequence shown here is derived from an EMBL/GenBank/DDBJ whole genome shotgun (WGS) entry which is preliminary data.</text>
</comment>
<evidence type="ECO:0000256" key="8">
    <source>
        <dbReference type="ARBA" id="ARBA00022840"/>
    </source>
</evidence>
<dbReference type="FunFam" id="3.40.50.300:FF:000225">
    <property type="entry name" value="Thymidylate kinase"/>
    <property type="match status" value="1"/>
</dbReference>
<dbReference type="Gene3D" id="3.40.50.300">
    <property type="entry name" value="P-loop containing nucleotide triphosphate hydrolases"/>
    <property type="match status" value="1"/>
</dbReference>
<dbReference type="InterPro" id="IPR036259">
    <property type="entry name" value="MFS_trans_sf"/>
</dbReference>
<gene>
    <name evidence="11 15" type="primary">tmk</name>
    <name evidence="15" type="ORF">Afil01_52800</name>
</gene>
<dbReference type="GO" id="GO:0005524">
    <property type="term" value="F:ATP binding"/>
    <property type="evidence" value="ECO:0007669"/>
    <property type="project" value="UniProtKB-UniRule"/>
</dbReference>
<dbReference type="AlphaFoldDB" id="A0A9W6SQX4"/>
<dbReference type="HAMAP" id="MF_00165">
    <property type="entry name" value="Thymidylate_kinase"/>
    <property type="match status" value="1"/>
</dbReference>
<dbReference type="PANTHER" id="PTHR10344:SF4">
    <property type="entry name" value="UMP-CMP KINASE 2, MITOCHONDRIAL"/>
    <property type="match status" value="1"/>
</dbReference>
<dbReference type="EC" id="2.7.4.9" evidence="2 11"/>
<dbReference type="CDD" id="cd01672">
    <property type="entry name" value="TMPK"/>
    <property type="match status" value="1"/>
</dbReference>
<keyword evidence="4 11" id="KW-0808">Transferase</keyword>
<accession>A0A9W6SQX4</accession>
<evidence type="ECO:0000256" key="6">
    <source>
        <dbReference type="ARBA" id="ARBA00022741"/>
    </source>
</evidence>
<evidence type="ECO:0000313" key="16">
    <source>
        <dbReference type="Proteomes" id="UP001165079"/>
    </source>
</evidence>
<feature type="region of interest" description="Disordered" evidence="12">
    <location>
        <begin position="674"/>
        <end position="703"/>
    </location>
</feature>
<keyword evidence="13" id="KW-0812">Transmembrane</keyword>
<keyword evidence="6 11" id="KW-0547">Nucleotide-binding</keyword>
<dbReference type="GO" id="GO:0004798">
    <property type="term" value="F:dTMP kinase activity"/>
    <property type="evidence" value="ECO:0007669"/>
    <property type="project" value="UniProtKB-UniRule"/>
</dbReference>
<evidence type="ECO:0000256" key="13">
    <source>
        <dbReference type="SAM" id="Phobius"/>
    </source>
</evidence>
<keyword evidence="7 11" id="KW-0418">Kinase</keyword>
<feature type="transmembrane region" description="Helical" evidence="13">
    <location>
        <begin position="194"/>
        <end position="213"/>
    </location>
</feature>
<dbReference type="SUPFAM" id="SSF103473">
    <property type="entry name" value="MFS general substrate transporter"/>
    <property type="match status" value="1"/>
</dbReference>
<evidence type="ECO:0000256" key="11">
    <source>
        <dbReference type="HAMAP-Rule" id="MF_00165"/>
    </source>
</evidence>
<dbReference type="PROSITE" id="PS01331">
    <property type="entry name" value="THYMIDYLATE_KINASE"/>
    <property type="match status" value="1"/>
</dbReference>
<evidence type="ECO:0000256" key="10">
    <source>
        <dbReference type="ARBA" id="ARBA00057735"/>
    </source>
</evidence>
<feature type="transmembrane region" description="Helical" evidence="13">
    <location>
        <begin position="421"/>
        <end position="438"/>
    </location>
</feature>
<sequence>MSVATDLRAILRIRPFRRLWAVLGLSAFGDWLGLLAASLFASNQVEDATAKGLAFGSVIAVRLLPALVLGPLAGIFADRWDRRLTMAVCDTLRFVLFFSIPLVGLWVGGGVPAVGYAAIAQFAIEAVAMVWMPAKEAAVPNLLPRARLEAANQLTLVTTYGLTPVLAAGVLGLLTSFDDQLSSLGAWAEATDLALYFNAFTFLAAAITVFFAIPELSQRRNGNHPPGYKPEKKPSMLAEFADGWRYVGRTKLVRGLVLGILGAFASAGVVIGTAKFYAQALGGGDATFSTLFATMFIGLGLGIALGPKLVGALSRRRWFGLSIILAGCAVVVDSAAPHIAFALLGTAGVGVGAGMAFLSGITLLGGEVDDDVRGRIFAFINTAARVVLMVTIAGAGLIAGFGLARRFDWGPFHMDLSATRFLLLAAGLIGIATGITAFRQMDDKPGVPVLRDLWSSIRGRPLSLGEPATGTGQFIVFEGIDGSGKSSQVVKLAAHLRLAGHDVLFTREPGGTEIGRRIRSLVLDPTAGTEPSPRAEALLYAADRAQHVETVVRPALHEGQVVISDRYVDSSIAYQAAGRGMAVEEVAWLSDWATASLKPDLVVILDLDPMIAQGRMKGRSEADFIEKEDLEFHEKVRYKFLDIAAENPQRYLVVDATLSEDEIFTIVRAKVDERLPAPPPRGNDVPDPLDALLDEEPAAREDA</sequence>
<evidence type="ECO:0000259" key="14">
    <source>
        <dbReference type="Pfam" id="PF02223"/>
    </source>
</evidence>
<evidence type="ECO:0000256" key="7">
    <source>
        <dbReference type="ARBA" id="ARBA00022777"/>
    </source>
</evidence>
<evidence type="ECO:0000256" key="5">
    <source>
        <dbReference type="ARBA" id="ARBA00022727"/>
    </source>
</evidence>
<evidence type="ECO:0000256" key="1">
    <source>
        <dbReference type="ARBA" id="ARBA00009776"/>
    </source>
</evidence>
<feature type="domain" description="Thymidylate kinase-like" evidence="14">
    <location>
        <begin position="477"/>
        <end position="663"/>
    </location>
</feature>
<feature type="transmembrane region" description="Helical" evidence="13">
    <location>
        <begin position="318"/>
        <end position="336"/>
    </location>
</feature>
<evidence type="ECO:0000256" key="12">
    <source>
        <dbReference type="SAM" id="MobiDB-lite"/>
    </source>
</evidence>
<dbReference type="InterPro" id="IPR027417">
    <property type="entry name" value="P-loop_NTPase"/>
</dbReference>
<dbReference type="GO" id="GO:0006227">
    <property type="term" value="P:dUDP biosynthetic process"/>
    <property type="evidence" value="ECO:0007669"/>
    <property type="project" value="TreeGrafter"/>
</dbReference>
<feature type="binding site" evidence="11">
    <location>
        <begin position="479"/>
        <end position="486"/>
    </location>
    <ligand>
        <name>ATP</name>
        <dbReference type="ChEBI" id="CHEBI:30616"/>
    </ligand>
</feature>
<dbReference type="RefSeq" id="WP_432705367.1">
    <property type="nucleotide sequence ID" value="NZ_BSTX01000004.1"/>
</dbReference>
<dbReference type="EMBL" id="BSTX01000004">
    <property type="protein sequence ID" value="GLZ80473.1"/>
    <property type="molecule type" value="Genomic_DNA"/>
</dbReference>
<dbReference type="GO" id="GO:0005829">
    <property type="term" value="C:cytosol"/>
    <property type="evidence" value="ECO:0007669"/>
    <property type="project" value="TreeGrafter"/>
</dbReference>
<feature type="transmembrane region" description="Helical" evidence="13">
    <location>
        <begin position="53"/>
        <end position="77"/>
    </location>
</feature>
<dbReference type="Pfam" id="PF02223">
    <property type="entry name" value="Thymidylate_kin"/>
    <property type="match status" value="1"/>
</dbReference>
<evidence type="ECO:0000313" key="15">
    <source>
        <dbReference type="EMBL" id="GLZ80473.1"/>
    </source>
</evidence>
<keyword evidence="13" id="KW-0472">Membrane</keyword>
<evidence type="ECO:0000256" key="3">
    <source>
        <dbReference type="ARBA" id="ARBA00017144"/>
    </source>
</evidence>
<keyword evidence="13" id="KW-1133">Transmembrane helix</keyword>
<proteinExistence type="inferred from homology"/>
<dbReference type="InterPro" id="IPR018095">
    <property type="entry name" value="Thymidylate_kin_CS"/>
</dbReference>
<evidence type="ECO:0000256" key="9">
    <source>
        <dbReference type="ARBA" id="ARBA00048743"/>
    </source>
</evidence>
<feature type="transmembrane region" description="Helical" evidence="13">
    <location>
        <begin position="154"/>
        <end position="174"/>
    </location>
</feature>
<dbReference type="InterPro" id="IPR018094">
    <property type="entry name" value="Thymidylate_kinase"/>
</dbReference>
<reference evidence="15" key="1">
    <citation type="submission" date="2023-03" db="EMBL/GenBank/DDBJ databases">
        <title>Actinorhabdospora filicis NBRC 111898.</title>
        <authorList>
            <person name="Ichikawa N."/>
            <person name="Sato H."/>
            <person name="Tonouchi N."/>
        </authorList>
    </citation>
    <scope>NUCLEOTIDE SEQUENCE</scope>
    <source>
        <strain evidence="15">NBRC 111898</strain>
    </source>
</reference>
<dbReference type="InterPro" id="IPR039430">
    <property type="entry name" value="Thymidylate_kin-like_dom"/>
</dbReference>
<dbReference type="GO" id="GO:0006235">
    <property type="term" value="P:dTTP biosynthetic process"/>
    <property type="evidence" value="ECO:0007669"/>
    <property type="project" value="UniProtKB-UniRule"/>
</dbReference>
<dbReference type="SUPFAM" id="SSF52540">
    <property type="entry name" value="P-loop containing nucleoside triphosphate hydrolases"/>
    <property type="match status" value="1"/>
</dbReference>
<organism evidence="15 16">
    <name type="scientific">Actinorhabdospora filicis</name>
    <dbReference type="NCBI Taxonomy" id="1785913"/>
    <lineage>
        <taxon>Bacteria</taxon>
        <taxon>Bacillati</taxon>
        <taxon>Actinomycetota</taxon>
        <taxon>Actinomycetes</taxon>
        <taxon>Micromonosporales</taxon>
        <taxon>Micromonosporaceae</taxon>
        <taxon>Actinorhabdospora</taxon>
    </lineage>
</organism>
<feature type="transmembrane region" description="Helical" evidence="13">
    <location>
        <begin position="342"/>
        <end position="364"/>
    </location>
</feature>
<dbReference type="PANTHER" id="PTHR10344">
    <property type="entry name" value="THYMIDYLATE KINASE"/>
    <property type="match status" value="1"/>
</dbReference>
<feature type="transmembrane region" description="Helical" evidence="13">
    <location>
        <begin position="255"/>
        <end position="274"/>
    </location>
</feature>
<dbReference type="CDD" id="cd06173">
    <property type="entry name" value="MFS_MefA_like"/>
    <property type="match status" value="1"/>
</dbReference>
<name>A0A9W6SQX4_9ACTN</name>
<protein>
    <recommendedName>
        <fullName evidence="3 11">Thymidylate kinase</fullName>
        <ecNumber evidence="2 11">2.7.4.9</ecNumber>
    </recommendedName>
    <alternativeName>
        <fullName evidence="11">dTMP kinase</fullName>
    </alternativeName>
</protein>
<dbReference type="Gene3D" id="1.20.1250.20">
    <property type="entry name" value="MFS general substrate transporter like domains"/>
    <property type="match status" value="1"/>
</dbReference>
<feature type="transmembrane region" description="Helical" evidence="13">
    <location>
        <begin position="286"/>
        <end position="306"/>
    </location>
</feature>
<evidence type="ECO:0000256" key="2">
    <source>
        <dbReference type="ARBA" id="ARBA00012980"/>
    </source>
</evidence>
<evidence type="ECO:0000256" key="4">
    <source>
        <dbReference type="ARBA" id="ARBA00022679"/>
    </source>
</evidence>
<dbReference type="Proteomes" id="UP001165079">
    <property type="component" value="Unassembled WGS sequence"/>
</dbReference>
<feature type="transmembrane region" description="Helical" evidence="13">
    <location>
        <begin position="376"/>
        <end position="401"/>
    </location>
</feature>
<keyword evidence="5 11" id="KW-0545">Nucleotide biosynthesis</keyword>
<keyword evidence="16" id="KW-1185">Reference proteome</keyword>
<comment type="similarity">
    <text evidence="1 11">Belongs to the thymidylate kinase family.</text>
</comment>
<dbReference type="NCBIfam" id="TIGR00041">
    <property type="entry name" value="DTMP_kinase"/>
    <property type="match status" value="1"/>
</dbReference>
<feature type="transmembrane region" description="Helical" evidence="13">
    <location>
        <begin position="20"/>
        <end position="41"/>
    </location>
</feature>
<keyword evidence="8 11" id="KW-0067">ATP-binding</keyword>